<organism evidence="1 2">
    <name type="scientific">Clytia hemisphaerica</name>
    <dbReference type="NCBI Taxonomy" id="252671"/>
    <lineage>
        <taxon>Eukaryota</taxon>
        <taxon>Metazoa</taxon>
        <taxon>Cnidaria</taxon>
        <taxon>Hydrozoa</taxon>
        <taxon>Hydroidolina</taxon>
        <taxon>Leptothecata</taxon>
        <taxon>Obeliida</taxon>
        <taxon>Clytiidae</taxon>
        <taxon>Clytia</taxon>
    </lineage>
</organism>
<evidence type="ECO:0000313" key="1">
    <source>
        <dbReference type="EnsemblMetazoa" id="CLYHEMP003669.1"/>
    </source>
</evidence>
<sequence>MTKILETPARDLSPHRKNINSMNIVSDLMDVRSPLTSRRRYVSKTPSPLAIRKGSLPENEEIHIFNDSRCGLEAFQNRSHNSLDSRLSEIPTSRGSPVVGLKKRVENFPYSGGCDSRRSSGASSIPEVIEECESEDEIDNEASNDSKDSIDYIRCINCSRSKSTDSIDKLKLDQPQQTIINYCYNCRHLMNNTQLPAFYEGRRSSWTAGEKLFPSPRNSRRSSLASSASELPIISEPSFDEETNDTLELQLSVKQEVEKLLKRNNTKNSLVKQGKNNNTDIREDIESKINRKSIMLSLRETKL</sequence>
<proteinExistence type="predicted"/>
<dbReference type="AlphaFoldDB" id="A0A7M5TY92"/>
<keyword evidence="2" id="KW-1185">Reference proteome</keyword>
<dbReference type="Proteomes" id="UP000594262">
    <property type="component" value="Unplaced"/>
</dbReference>
<dbReference type="EnsemblMetazoa" id="CLYHEMT003669.1">
    <property type="protein sequence ID" value="CLYHEMP003669.1"/>
    <property type="gene ID" value="CLYHEMG003669"/>
</dbReference>
<accession>A0A7M5TY92</accession>
<name>A0A7M5TY92_9CNID</name>
<protein>
    <submittedName>
        <fullName evidence="1">Uncharacterized protein</fullName>
    </submittedName>
</protein>
<evidence type="ECO:0000313" key="2">
    <source>
        <dbReference type="Proteomes" id="UP000594262"/>
    </source>
</evidence>
<reference evidence="1" key="1">
    <citation type="submission" date="2021-01" db="UniProtKB">
        <authorList>
            <consortium name="EnsemblMetazoa"/>
        </authorList>
    </citation>
    <scope>IDENTIFICATION</scope>
</reference>